<dbReference type="EMBL" id="VSSQ01000843">
    <property type="protein sequence ID" value="MPM02075.1"/>
    <property type="molecule type" value="Genomic_DNA"/>
</dbReference>
<organism evidence="1">
    <name type="scientific">bioreactor metagenome</name>
    <dbReference type="NCBI Taxonomy" id="1076179"/>
    <lineage>
        <taxon>unclassified sequences</taxon>
        <taxon>metagenomes</taxon>
        <taxon>ecological metagenomes</taxon>
    </lineage>
</organism>
<protein>
    <submittedName>
        <fullName evidence="1">Uncharacterized protein</fullName>
    </submittedName>
</protein>
<reference evidence="1" key="1">
    <citation type="submission" date="2019-08" db="EMBL/GenBank/DDBJ databases">
        <authorList>
            <person name="Kucharzyk K."/>
            <person name="Murdoch R.W."/>
            <person name="Higgins S."/>
            <person name="Loffler F."/>
        </authorList>
    </citation>
    <scope>NUCLEOTIDE SEQUENCE</scope>
</reference>
<sequence>MMHSLYILLLCVLLSSCSVRLMDKHILQCAPETSGLAVSNDSNFLYTIEDSGNGPFVYKISKDGQCLERWDLLRFSNIDWEEMNSDSTTYFIGDIGNNLRTRDTLTIYEKIMGSSPLNDMMETRFICDHQKAPFDFEAMFYANDFIYLITKNHGEKYTYLFRVDIGYEFHKIVPIDSARIRGQITGADYDAENKLLIMTGYRWYIPFVLINKNATPSKALCKPFRRKTFWLRPALQTEAVVIVSPDEIYISAEGNPLRKPALFRLKVKK</sequence>
<proteinExistence type="predicted"/>
<gene>
    <name evidence="1" type="ORF">SDC9_48320</name>
</gene>
<comment type="caution">
    <text evidence="1">The sequence shown here is derived from an EMBL/GenBank/DDBJ whole genome shotgun (WGS) entry which is preliminary data.</text>
</comment>
<evidence type="ECO:0000313" key="1">
    <source>
        <dbReference type="EMBL" id="MPM02075.1"/>
    </source>
</evidence>
<accession>A0A644WE03</accession>
<dbReference type="AlphaFoldDB" id="A0A644WE03"/>
<name>A0A644WE03_9ZZZZ</name>